<comment type="caution">
    <text evidence="13">The sequence shown here is derived from an EMBL/GenBank/DDBJ whole genome shotgun (WGS) entry which is preliminary data.</text>
</comment>
<dbReference type="Pfam" id="PF00367">
    <property type="entry name" value="PTS_EIIB"/>
    <property type="match status" value="1"/>
</dbReference>
<dbReference type="PROSITE" id="PS51098">
    <property type="entry name" value="PTS_EIIB_TYPE_1"/>
    <property type="match status" value="1"/>
</dbReference>
<dbReference type="STRING" id="1921764.BSR28_02630"/>
<dbReference type="InterPro" id="IPR036878">
    <property type="entry name" value="Glu_permease_IIB"/>
</dbReference>
<evidence type="ECO:0000256" key="10">
    <source>
        <dbReference type="ARBA" id="ARBA00023136"/>
    </source>
</evidence>
<keyword evidence="10" id="KW-0472">Membrane</keyword>
<keyword evidence="2" id="KW-0813">Transport</keyword>
<evidence type="ECO:0000256" key="6">
    <source>
        <dbReference type="ARBA" id="ARBA00022683"/>
    </source>
</evidence>
<evidence type="ECO:0000256" key="7">
    <source>
        <dbReference type="ARBA" id="ARBA00022692"/>
    </source>
</evidence>
<comment type="subcellular location">
    <subcellularLocation>
        <location evidence="1">Cell membrane</location>
        <topology evidence="1">Multi-pass membrane protein</topology>
    </subcellularLocation>
</comment>
<evidence type="ECO:0000256" key="2">
    <source>
        <dbReference type="ARBA" id="ARBA00022448"/>
    </source>
</evidence>
<dbReference type="GO" id="GO:0016301">
    <property type="term" value="F:kinase activity"/>
    <property type="evidence" value="ECO:0007669"/>
    <property type="project" value="UniProtKB-KW"/>
</dbReference>
<dbReference type="NCBIfam" id="TIGR00826">
    <property type="entry name" value="EIIB_glc"/>
    <property type="match status" value="1"/>
</dbReference>
<dbReference type="FunFam" id="3.30.1360.60:FF:000001">
    <property type="entry name" value="PTS system glucose-specific IIBC component PtsG"/>
    <property type="match status" value="1"/>
</dbReference>
<evidence type="ECO:0000256" key="1">
    <source>
        <dbReference type="ARBA" id="ARBA00004651"/>
    </source>
</evidence>
<keyword evidence="5" id="KW-0808">Transferase</keyword>
<gene>
    <name evidence="13" type="ORF">BSR29_02770</name>
</gene>
<dbReference type="PROSITE" id="PS01035">
    <property type="entry name" value="PTS_EIIB_TYPE_1_CYS"/>
    <property type="match status" value="1"/>
</dbReference>
<keyword evidence="4 13" id="KW-0762">Sugar transport</keyword>
<evidence type="ECO:0000256" key="11">
    <source>
        <dbReference type="PROSITE-ProRule" id="PRU00421"/>
    </source>
</evidence>
<sequence>MSQAEDLLAALGGWDNIEDLEPCITRLRVELNDESLVDEPALKAAGAFGVVHVGNAIQVVVGPNADTIAEDMEDLR</sequence>
<dbReference type="PANTHER" id="PTHR30009">
    <property type="entry name" value="CYTOCHROME C-TYPE SYNTHESIS PROTEIN AND PTS TRANSMEMBRANE COMPONENT"/>
    <property type="match status" value="1"/>
</dbReference>
<evidence type="ECO:0000256" key="4">
    <source>
        <dbReference type="ARBA" id="ARBA00022597"/>
    </source>
</evidence>
<name>A0A1Q5PML1_9ACTO</name>
<dbReference type="GO" id="GO:0009401">
    <property type="term" value="P:phosphoenolpyruvate-dependent sugar phosphotransferase system"/>
    <property type="evidence" value="ECO:0007669"/>
    <property type="project" value="UniProtKB-KW"/>
</dbReference>
<evidence type="ECO:0000313" key="13">
    <source>
        <dbReference type="EMBL" id="OKL48798.1"/>
    </source>
</evidence>
<protein>
    <submittedName>
        <fullName evidence="13">PTS sugar transporter</fullName>
    </submittedName>
</protein>
<evidence type="ECO:0000259" key="12">
    <source>
        <dbReference type="PROSITE" id="PS51098"/>
    </source>
</evidence>
<keyword evidence="14" id="KW-1185">Reference proteome</keyword>
<dbReference type="GO" id="GO:0005886">
    <property type="term" value="C:plasma membrane"/>
    <property type="evidence" value="ECO:0007669"/>
    <property type="project" value="UniProtKB-SubCell"/>
</dbReference>
<evidence type="ECO:0000313" key="14">
    <source>
        <dbReference type="Proteomes" id="UP000186785"/>
    </source>
</evidence>
<keyword evidence="7" id="KW-0812">Transmembrane</keyword>
<dbReference type="InterPro" id="IPR018113">
    <property type="entry name" value="PTrfase_EIIB_Cys"/>
</dbReference>
<accession>A0A1Q5PML1</accession>
<dbReference type="InterPro" id="IPR050429">
    <property type="entry name" value="PTS_Glucose_EIICBA"/>
</dbReference>
<keyword evidence="6" id="KW-0598">Phosphotransferase system</keyword>
<evidence type="ECO:0000256" key="3">
    <source>
        <dbReference type="ARBA" id="ARBA00022475"/>
    </source>
</evidence>
<feature type="active site" description="Phosphocysteine intermediate; for EIIB activity" evidence="11">
    <location>
        <position position="23"/>
    </location>
</feature>
<dbReference type="Proteomes" id="UP000186785">
    <property type="component" value="Unassembled WGS sequence"/>
</dbReference>
<organism evidence="13 14">
    <name type="scientific">Boudabousia liubingyangii</name>
    <dbReference type="NCBI Taxonomy" id="1921764"/>
    <lineage>
        <taxon>Bacteria</taxon>
        <taxon>Bacillati</taxon>
        <taxon>Actinomycetota</taxon>
        <taxon>Actinomycetes</taxon>
        <taxon>Actinomycetales</taxon>
        <taxon>Actinomycetaceae</taxon>
        <taxon>Boudabousia</taxon>
    </lineage>
</organism>
<dbReference type="SUPFAM" id="SSF55604">
    <property type="entry name" value="Glucose permease domain IIB"/>
    <property type="match status" value="1"/>
</dbReference>
<keyword evidence="3" id="KW-1003">Cell membrane</keyword>
<dbReference type="InterPro" id="IPR001996">
    <property type="entry name" value="PTS_IIB_1"/>
</dbReference>
<dbReference type="EMBL" id="MQSV01000002">
    <property type="protein sequence ID" value="OKL48798.1"/>
    <property type="molecule type" value="Genomic_DNA"/>
</dbReference>
<dbReference type="Gene3D" id="3.30.1360.60">
    <property type="entry name" value="Glucose permease domain IIB"/>
    <property type="match status" value="1"/>
</dbReference>
<dbReference type="CDD" id="cd00212">
    <property type="entry name" value="PTS_IIB_glc"/>
    <property type="match status" value="1"/>
</dbReference>
<keyword evidence="8" id="KW-0418">Kinase</keyword>
<dbReference type="OrthoDB" id="2045873at2"/>
<evidence type="ECO:0000256" key="9">
    <source>
        <dbReference type="ARBA" id="ARBA00022989"/>
    </source>
</evidence>
<reference evidence="13 14" key="1">
    <citation type="submission" date="2016-11" db="EMBL/GenBank/DDBJ databases">
        <title>Actinomyces gypaetusis sp. nov. isolated from the vulture Gypaetus barbatus in Qinghai Tibet Plateau China.</title>
        <authorList>
            <person name="Meng X."/>
        </authorList>
    </citation>
    <scope>NUCLEOTIDE SEQUENCE [LARGE SCALE GENOMIC DNA]</scope>
    <source>
        <strain evidence="13 14">VUL4_2</strain>
    </source>
</reference>
<keyword evidence="9" id="KW-1133">Transmembrane helix</keyword>
<proteinExistence type="predicted"/>
<dbReference type="AlphaFoldDB" id="A0A1Q5PML1"/>
<evidence type="ECO:0000256" key="5">
    <source>
        <dbReference type="ARBA" id="ARBA00022679"/>
    </source>
</evidence>
<dbReference type="GO" id="GO:0008982">
    <property type="term" value="F:protein-N(PI)-phosphohistidine-sugar phosphotransferase activity"/>
    <property type="evidence" value="ECO:0007669"/>
    <property type="project" value="InterPro"/>
</dbReference>
<feature type="domain" description="PTS EIIB type-1" evidence="12">
    <location>
        <begin position="1"/>
        <end position="76"/>
    </location>
</feature>
<dbReference type="GO" id="GO:0090563">
    <property type="term" value="F:protein-phosphocysteine-sugar phosphotransferase activity"/>
    <property type="evidence" value="ECO:0007669"/>
    <property type="project" value="TreeGrafter"/>
</dbReference>
<evidence type="ECO:0000256" key="8">
    <source>
        <dbReference type="ARBA" id="ARBA00022777"/>
    </source>
</evidence>